<name>A0AAV4BY27_9GAST</name>
<accession>A0AAV4BY27</accession>
<gene>
    <name evidence="2" type="ORF">PoB_005064300</name>
</gene>
<dbReference type="InterPro" id="IPR036938">
    <property type="entry name" value="PAP2/HPO_sf"/>
</dbReference>
<reference evidence="2 3" key="1">
    <citation type="journal article" date="2021" name="Elife">
        <title>Chloroplast acquisition without the gene transfer in kleptoplastic sea slugs, Plakobranchus ocellatus.</title>
        <authorList>
            <person name="Maeda T."/>
            <person name="Takahashi S."/>
            <person name="Yoshida T."/>
            <person name="Shimamura S."/>
            <person name="Takaki Y."/>
            <person name="Nagai Y."/>
            <person name="Toyoda A."/>
            <person name="Suzuki Y."/>
            <person name="Arimoto A."/>
            <person name="Ishii H."/>
            <person name="Satoh N."/>
            <person name="Nishiyama T."/>
            <person name="Hasebe M."/>
            <person name="Maruyama T."/>
            <person name="Minagawa J."/>
            <person name="Obokata J."/>
            <person name="Shigenobu S."/>
        </authorList>
    </citation>
    <scope>NUCLEOTIDE SEQUENCE [LARGE SCALE GENOMIC DNA]</scope>
</reference>
<sequence length="127" mass="14377">MKLAKKGSDEVASFLYHHIVNQLIIERGISSDFFALKVTVQGSYIIWAIYVSTSRIKDNKNHPVDTLAGFLLGTFMALVTDYVSNYQDYQDIPYDPTALPLNLRDWEVEAPTLDDRGNPMGTEISYL</sequence>
<protein>
    <submittedName>
        <fullName evidence="2">Lipid phosphate phosphohydrolase 3</fullName>
    </submittedName>
</protein>
<dbReference type="AlphaFoldDB" id="A0AAV4BY27"/>
<dbReference type="EMBL" id="BLXT01005595">
    <property type="protein sequence ID" value="GFO24138.1"/>
    <property type="molecule type" value="Genomic_DNA"/>
</dbReference>
<feature type="domain" description="Phosphatidic acid phosphatase type 2/haloperoxidase" evidence="1">
    <location>
        <begin position="14"/>
        <end position="85"/>
    </location>
</feature>
<evidence type="ECO:0000313" key="2">
    <source>
        <dbReference type="EMBL" id="GFO24138.1"/>
    </source>
</evidence>
<evidence type="ECO:0000313" key="3">
    <source>
        <dbReference type="Proteomes" id="UP000735302"/>
    </source>
</evidence>
<dbReference type="Gene3D" id="1.20.144.10">
    <property type="entry name" value="Phosphatidic acid phosphatase type 2/haloperoxidase"/>
    <property type="match status" value="1"/>
</dbReference>
<proteinExistence type="predicted"/>
<comment type="caution">
    <text evidence="2">The sequence shown here is derived from an EMBL/GenBank/DDBJ whole genome shotgun (WGS) entry which is preliminary data.</text>
</comment>
<dbReference type="SUPFAM" id="SSF48317">
    <property type="entry name" value="Acid phosphatase/Vanadium-dependent haloperoxidase"/>
    <property type="match status" value="1"/>
</dbReference>
<dbReference type="Proteomes" id="UP000735302">
    <property type="component" value="Unassembled WGS sequence"/>
</dbReference>
<evidence type="ECO:0000259" key="1">
    <source>
        <dbReference type="Pfam" id="PF01569"/>
    </source>
</evidence>
<dbReference type="Pfam" id="PF01569">
    <property type="entry name" value="PAP2"/>
    <property type="match status" value="1"/>
</dbReference>
<dbReference type="InterPro" id="IPR000326">
    <property type="entry name" value="PAP2/HPO"/>
</dbReference>
<keyword evidence="3" id="KW-1185">Reference proteome</keyword>
<organism evidence="2 3">
    <name type="scientific">Plakobranchus ocellatus</name>
    <dbReference type="NCBI Taxonomy" id="259542"/>
    <lineage>
        <taxon>Eukaryota</taxon>
        <taxon>Metazoa</taxon>
        <taxon>Spiralia</taxon>
        <taxon>Lophotrochozoa</taxon>
        <taxon>Mollusca</taxon>
        <taxon>Gastropoda</taxon>
        <taxon>Heterobranchia</taxon>
        <taxon>Euthyneura</taxon>
        <taxon>Panpulmonata</taxon>
        <taxon>Sacoglossa</taxon>
        <taxon>Placobranchoidea</taxon>
        <taxon>Plakobranchidae</taxon>
        <taxon>Plakobranchus</taxon>
    </lineage>
</organism>